<protein>
    <recommendedName>
        <fullName evidence="1">Antitoxin Xre/MbcA/ParS-like toxin-binding domain-containing protein</fullName>
    </recommendedName>
</protein>
<evidence type="ECO:0000313" key="3">
    <source>
        <dbReference type="Proteomes" id="UP000194151"/>
    </source>
</evidence>
<evidence type="ECO:0000259" key="1">
    <source>
        <dbReference type="Pfam" id="PF09722"/>
    </source>
</evidence>
<dbReference type="InterPro" id="IPR024467">
    <property type="entry name" value="Xre/MbcA/ParS-like_toxin-bd"/>
</dbReference>
<organism evidence="2 3">
    <name type="scientific">Bordetella genomosp. 8</name>
    <dbReference type="NCBI Taxonomy" id="1416806"/>
    <lineage>
        <taxon>Bacteria</taxon>
        <taxon>Pseudomonadati</taxon>
        <taxon>Pseudomonadota</taxon>
        <taxon>Betaproteobacteria</taxon>
        <taxon>Burkholderiales</taxon>
        <taxon>Alcaligenaceae</taxon>
        <taxon>Bordetella</taxon>
    </lineage>
</organism>
<evidence type="ECO:0000313" key="2">
    <source>
        <dbReference type="EMBL" id="ARP80153.1"/>
    </source>
</evidence>
<accession>A0A1W6YHY6</accession>
<gene>
    <name evidence="2" type="ORF">CAL12_04460</name>
</gene>
<sequence>MRLVSTDYRPVEYHKDIDAFVLSVGSAAPMALVETERAGVSSRFVKQLPVRMHIPATRLYTMMGIPKATIEKKAAANQSLTGMAGKSALGLARLLGIAQSIVANSTSPEARGFDAVAWLGQWLDSPQPALGGRKPGDLIDTPTGVDVVARLLGALESGAYQ</sequence>
<proteinExistence type="predicted"/>
<feature type="domain" description="Antitoxin Xre/MbcA/ParS-like toxin-binding" evidence="1">
    <location>
        <begin position="116"/>
        <end position="158"/>
    </location>
</feature>
<dbReference type="OrthoDB" id="5918037at2"/>
<dbReference type="Pfam" id="PF09722">
    <property type="entry name" value="Xre_MbcA_ParS_C"/>
    <property type="match status" value="1"/>
</dbReference>
<name>A0A1W6YHY6_9BORD</name>
<keyword evidence="3" id="KW-1185">Reference proteome</keyword>
<dbReference type="AlphaFoldDB" id="A0A1W6YHY6"/>
<dbReference type="KEGG" id="bgv:CAL12_04460"/>
<dbReference type="EMBL" id="CP021108">
    <property type="protein sequence ID" value="ARP80153.1"/>
    <property type="molecule type" value="Genomic_DNA"/>
</dbReference>
<dbReference type="Proteomes" id="UP000194151">
    <property type="component" value="Chromosome"/>
</dbReference>
<dbReference type="STRING" id="1416806.CAL12_04460"/>
<reference evidence="2 3" key="1">
    <citation type="submission" date="2017-05" db="EMBL/GenBank/DDBJ databases">
        <title>Complete and WGS of Bordetella genogroups.</title>
        <authorList>
            <person name="Spilker T."/>
            <person name="LiPuma J."/>
        </authorList>
    </citation>
    <scope>NUCLEOTIDE SEQUENCE [LARGE SCALE GENOMIC DNA]</scope>
    <source>
        <strain evidence="2 3">AU19157</strain>
    </source>
</reference>